<feature type="domain" description="ABC transmembrane type-1" evidence="12">
    <location>
        <begin position="1"/>
        <end position="130"/>
    </location>
</feature>
<evidence type="ECO:0000256" key="9">
    <source>
        <dbReference type="ARBA" id="ARBA00023136"/>
    </source>
</evidence>
<dbReference type="GO" id="GO:0005886">
    <property type="term" value="C:plasma membrane"/>
    <property type="evidence" value="ECO:0007669"/>
    <property type="project" value="UniProtKB-SubCell"/>
</dbReference>
<protein>
    <submittedName>
        <fullName evidence="13">Putative MscS family protein YbiO</fullName>
    </submittedName>
</protein>
<feature type="transmembrane region" description="Helical" evidence="10">
    <location>
        <begin position="504"/>
        <end position="529"/>
    </location>
</feature>
<evidence type="ECO:0000256" key="1">
    <source>
        <dbReference type="ARBA" id="ARBA00004651"/>
    </source>
</evidence>
<dbReference type="PANTHER" id="PTHR30460">
    <property type="entry name" value="MODERATE CONDUCTANCE MECHANOSENSITIVE CHANNEL YBIO"/>
    <property type="match status" value="1"/>
</dbReference>
<keyword evidence="5 10" id="KW-0812">Transmembrane</keyword>
<dbReference type="Pfam" id="PF00924">
    <property type="entry name" value="MS_channel_2nd"/>
    <property type="match status" value="1"/>
</dbReference>
<dbReference type="InterPro" id="IPR011066">
    <property type="entry name" value="MscS_channel_C_sf"/>
</dbReference>
<comment type="similarity">
    <text evidence="2">Belongs to the MscS (TC 1.A.23) family.</text>
</comment>
<dbReference type="InterPro" id="IPR010920">
    <property type="entry name" value="LSM_dom_sf"/>
</dbReference>
<keyword evidence="9 10" id="KW-0472">Membrane</keyword>
<dbReference type="NCBIfam" id="NF008542">
    <property type="entry name" value="PRK11465.1"/>
    <property type="match status" value="1"/>
</dbReference>
<dbReference type="FunFam" id="3.40.50.300:FF:000020">
    <property type="entry name" value="Amino acid ABC transporter ATP-binding component"/>
    <property type="match status" value="1"/>
</dbReference>
<gene>
    <name evidence="13" type="ORF">BBAD15_g189</name>
</gene>
<dbReference type="SUPFAM" id="SSF82689">
    <property type="entry name" value="Mechanosensitive channel protein MscS (YggB), C-terminal domain"/>
    <property type="match status" value="1"/>
</dbReference>
<dbReference type="GO" id="GO:0005524">
    <property type="term" value="F:ATP binding"/>
    <property type="evidence" value="ECO:0007669"/>
    <property type="project" value="UniProtKB-KW"/>
</dbReference>
<dbReference type="Pfam" id="PF25392">
    <property type="entry name" value="MS_channel_TM1"/>
    <property type="match status" value="1"/>
</dbReference>
<dbReference type="Pfam" id="PF21082">
    <property type="entry name" value="MS_channel_3rd"/>
    <property type="match status" value="1"/>
</dbReference>
<keyword evidence="4" id="KW-1003">Cell membrane</keyword>
<evidence type="ECO:0000256" key="7">
    <source>
        <dbReference type="ARBA" id="ARBA00022840"/>
    </source>
</evidence>
<feature type="transmembrane region" description="Helical" evidence="10">
    <location>
        <begin position="588"/>
        <end position="611"/>
    </location>
</feature>
<evidence type="ECO:0000256" key="4">
    <source>
        <dbReference type="ARBA" id="ARBA00022475"/>
    </source>
</evidence>
<dbReference type="FunFam" id="1.10.287.1260:FF:000003">
    <property type="entry name" value="MscS Mechanosensitive ion channel"/>
    <property type="match status" value="1"/>
</dbReference>
<dbReference type="InterPro" id="IPR035906">
    <property type="entry name" value="MetI-like_sf"/>
</dbReference>
<dbReference type="EMBL" id="ANFO01000020">
    <property type="protein sequence ID" value="KGQ13853.1"/>
    <property type="molecule type" value="Genomic_DNA"/>
</dbReference>
<dbReference type="STRING" id="1245745.A0A0A2W1T4"/>
<evidence type="ECO:0000256" key="5">
    <source>
        <dbReference type="ARBA" id="ARBA00022692"/>
    </source>
</evidence>
<dbReference type="GO" id="GO:0016887">
    <property type="term" value="F:ATP hydrolysis activity"/>
    <property type="evidence" value="ECO:0007669"/>
    <property type="project" value="InterPro"/>
</dbReference>
<dbReference type="GO" id="GO:0008381">
    <property type="term" value="F:mechanosensitive monoatomic ion channel activity"/>
    <property type="evidence" value="ECO:0007669"/>
    <property type="project" value="InterPro"/>
</dbReference>
<dbReference type="CDD" id="cd03262">
    <property type="entry name" value="ABC_HisP_GlnQ"/>
    <property type="match status" value="1"/>
</dbReference>
<dbReference type="PROSITE" id="PS50893">
    <property type="entry name" value="ABC_TRANSPORTER_2"/>
    <property type="match status" value="1"/>
</dbReference>
<dbReference type="Gene3D" id="1.10.3720.10">
    <property type="entry name" value="MetI-like"/>
    <property type="match status" value="1"/>
</dbReference>
<feature type="transmembrane region" description="Helical" evidence="10">
    <location>
        <begin position="700"/>
        <end position="722"/>
    </location>
</feature>
<evidence type="ECO:0000313" key="14">
    <source>
        <dbReference type="Proteomes" id="UP000030106"/>
    </source>
</evidence>
<keyword evidence="8 10" id="KW-1133">Transmembrane helix</keyword>
<evidence type="ECO:0000256" key="6">
    <source>
        <dbReference type="ARBA" id="ARBA00022741"/>
    </source>
</evidence>
<dbReference type="CDD" id="cd06261">
    <property type="entry name" value="TM_PBP2"/>
    <property type="match status" value="1"/>
</dbReference>
<feature type="transmembrane region" description="Helical" evidence="10">
    <location>
        <begin position="111"/>
        <end position="132"/>
    </location>
</feature>
<dbReference type="Gene3D" id="1.10.287.1260">
    <property type="match status" value="1"/>
</dbReference>
<sequence>MAFTDLRIDPFSAAVVTIMINSGAYIAEITRGAVLSIHKGFQEAGLALGLSKRETIRHVIMPLALRRMLPPLGNQWIISIKDTSLFIVIGVAELTRQGQEIIAGNFRALEIWSAVAVFYLIITLGEVVVIIGPSGSGKSTLLRCINKLEEITSGDLIVDGLKVNDPKVDDRLIRQEAGMVFQQFYLFPHLTALENVAFGPIRVRGMKKDAAEKLAKELLAKVGLAERAHHYPSELSGGQQQRVAIARALAVKPKMMLFDEPTSALDPELRHEVLKVMQDLAEEGMTMVIVTHEVGFAAKVASRLIFIDKGRVAEDGNPQELIDNPPSPRLRDLMSLPGHAVTLPAAAVAASTSQGSTAPPAEPSVEEKKKAYSALADVLDNPKSRGELIEQLRKVAADDTSPTVPAIAPPDALPEDKTVPENVTDVSRRYGGELTQRFELLQQNIASAPRKAFNQRTFFNALSHFAMLASAVFVFYFLLRACVRPLWAKMGDWGRRKNRDHTNWLHLPMTILGAFAVDILLLALTLFVGQLLSDKMNAGNATIARQQGLFLNAFGLIEFFKAVLRLIFSPRFPALRPFPIGDQGARYWSLRLSWLSTIIGYGLLVVVPILANQVNAQISAMVNVVVMLLITVWALYLIFHNKRAIQQSLIHLADRSMSFFSLFIRAFALVWHWLACLYFVVLFFLSLFDPGNSLKFMMGASLHSLTIIGVAAFISGMLSRWIAKTITLSPQVQRNYPELQKRLNGWISVSLKLARILTVCVAVMLLLDAWGLFDAWQWLTQGAGEKTVDILIRIVLILFFSAVGWTLLASLIENRLASDIHGRPMPSARARTLLTLFRNALAVVISTITIMILLSEIGVNIAPLLAGAGALGLAISFGSQTLVKDIITGIFIQFENGMNTGDYVTIGAITGTVEKMSIRSVGVRQDTGAYHIIPWSSITTFANFVRGIGSFVANYDVDRQEDVDNANRVLKEAVEALMSQEDIRMLVIGEPLFSGIVGLTNQAFTVRVTFTTLPLKQWTVRYALDGMVKKHFDEAGIRPPVQTVQVMQPGADAVQALQASDAAAGALPPASPTR</sequence>
<evidence type="ECO:0000313" key="13">
    <source>
        <dbReference type="EMBL" id="KGQ13853.1"/>
    </source>
</evidence>
<dbReference type="Pfam" id="PF00005">
    <property type="entry name" value="ABC_tran"/>
    <property type="match status" value="1"/>
</dbReference>
<feature type="transmembrane region" description="Helical" evidence="10">
    <location>
        <begin position="461"/>
        <end position="483"/>
    </location>
</feature>
<organism evidence="13 14">
    <name type="scientific">Beauveria bassiana D1-5</name>
    <dbReference type="NCBI Taxonomy" id="1245745"/>
    <lineage>
        <taxon>Eukaryota</taxon>
        <taxon>Fungi</taxon>
        <taxon>Dikarya</taxon>
        <taxon>Ascomycota</taxon>
        <taxon>Pezizomycotina</taxon>
        <taxon>Sordariomycetes</taxon>
        <taxon>Hypocreomycetidae</taxon>
        <taxon>Hypocreales</taxon>
        <taxon>Cordycipitaceae</taxon>
        <taxon>Beauveria</taxon>
    </lineage>
</organism>
<evidence type="ECO:0000256" key="2">
    <source>
        <dbReference type="ARBA" id="ARBA00008017"/>
    </source>
</evidence>
<dbReference type="SMART" id="SM00382">
    <property type="entry name" value="AAA"/>
    <property type="match status" value="1"/>
</dbReference>
<comment type="subcellular location">
    <subcellularLocation>
        <location evidence="1">Cell membrane</location>
        <topology evidence="1">Multi-pass membrane protein</topology>
    </subcellularLocation>
</comment>
<feature type="transmembrane region" description="Helical" evidence="10">
    <location>
        <begin position="743"/>
        <end position="770"/>
    </location>
</feature>
<dbReference type="InterPro" id="IPR000515">
    <property type="entry name" value="MetI-like"/>
</dbReference>
<dbReference type="InterPro" id="IPR023408">
    <property type="entry name" value="MscS_beta-dom_sf"/>
</dbReference>
<dbReference type="SUPFAM" id="SSF161098">
    <property type="entry name" value="MetI-like"/>
    <property type="match status" value="1"/>
</dbReference>
<dbReference type="SUPFAM" id="SSF82861">
    <property type="entry name" value="Mechanosensitive channel protein MscS (YggB), transmembrane region"/>
    <property type="match status" value="1"/>
</dbReference>
<keyword evidence="6" id="KW-0547">Nucleotide-binding</keyword>
<dbReference type="InterPro" id="IPR027417">
    <property type="entry name" value="P-loop_NTPase"/>
</dbReference>
<feature type="transmembrane region" description="Helical" evidence="10">
    <location>
        <begin position="549"/>
        <end position="568"/>
    </location>
</feature>
<proteinExistence type="inferred from homology"/>
<evidence type="ECO:0000256" key="8">
    <source>
        <dbReference type="ARBA" id="ARBA00022989"/>
    </source>
</evidence>
<dbReference type="Gene3D" id="3.30.70.100">
    <property type="match status" value="1"/>
</dbReference>
<evidence type="ECO:0000256" key="10">
    <source>
        <dbReference type="SAM" id="Phobius"/>
    </source>
</evidence>
<dbReference type="Gene3D" id="3.40.50.300">
    <property type="entry name" value="P-loop containing nucleotide triphosphate hydrolases"/>
    <property type="match status" value="1"/>
</dbReference>
<dbReference type="InterPro" id="IPR006685">
    <property type="entry name" value="MscS_channel_2nd"/>
</dbReference>
<dbReference type="AlphaFoldDB" id="A0A0A2W1T4"/>
<dbReference type="Gene3D" id="2.30.30.60">
    <property type="match status" value="1"/>
</dbReference>
<dbReference type="PROSITE" id="PS50928">
    <property type="entry name" value="ABC_TM1"/>
    <property type="match status" value="1"/>
</dbReference>
<dbReference type="SUPFAM" id="SSF52540">
    <property type="entry name" value="P-loop containing nucleoside triphosphate hydrolases"/>
    <property type="match status" value="1"/>
</dbReference>
<reference evidence="13 14" key="1">
    <citation type="submission" date="2012-10" db="EMBL/GenBank/DDBJ databases">
        <title>Genome sequencing and analysis of entomopathogenic fungi Beauveria bassiana D1-5.</title>
        <authorList>
            <person name="Li Q."/>
            <person name="Wang L."/>
            <person name="Zhang Z."/>
            <person name="Wang Q."/>
            <person name="Ren J."/>
            <person name="Wang M."/>
            <person name="Xu W."/>
            <person name="Wang J."/>
            <person name="Lu Y."/>
            <person name="Du Q."/>
            <person name="Sun Z."/>
        </authorList>
    </citation>
    <scope>NUCLEOTIDE SEQUENCE [LARGE SCALE GENOMIC DNA]</scope>
    <source>
        <strain evidence="13 14">D1-5</strain>
    </source>
</reference>
<accession>A0A0A2W1T4</accession>
<evidence type="ECO:0000259" key="11">
    <source>
        <dbReference type="PROSITE" id="PS50893"/>
    </source>
</evidence>
<dbReference type="InterPro" id="IPR003593">
    <property type="entry name" value="AAA+_ATPase"/>
</dbReference>
<feature type="transmembrane region" description="Helical" evidence="10">
    <location>
        <begin position="659"/>
        <end position="688"/>
    </location>
</feature>
<dbReference type="InterPro" id="IPR017871">
    <property type="entry name" value="ABC_transporter-like_CS"/>
</dbReference>
<dbReference type="NCBIfam" id="NF007027">
    <property type="entry name" value="PRK09493.1"/>
    <property type="match status" value="1"/>
</dbReference>
<evidence type="ECO:0000256" key="3">
    <source>
        <dbReference type="ARBA" id="ARBA00022448"/>
    </source>
</evidence>
<dbReference type="HOGENOM" id="CLU_287139_0_0_1"/>
<dbReference type="InterPro" id="IPR049142">
    <property type="entry name" value="MS_channel_1st"/>
</dbReference>
<dbReference type="PANTHER" id="PTHR30460:SF0">
    <property type="entry name" value="MODERATE CONDUCTANCE MECHANOSENSITIVE CHANNEL YBIO"/>
    <property type="match status" value="1"/>
</dbReference>
<dbReference type="FunFam" id="2.30.30.60:FF:000001">
    <property type="entry name" value="MscS Mechanosensitive ion channel"/>
    <property type="match status" value="1"/>
</dbReference>
<dbReference type="InterPro" id="IPR057485">
    <property type="entry name" value="YbiO-like_TM1"/>
</dbReference>
<dbReference type="Pfam" id="PF21088">
    <property type="entry name" value="MS_channel_1st"/>
    <property type="match status" value="1"/>
</dbReference>
<dbReference type="Proteomes" id="UP000030106">
    <property type="component" value="Unassembled WGS sequence"/>
</dbReference>
<dbReference type="InterPro" id="IPR045276">
    <property type="entry name" value="YbiO_bact"/>
</dbReference>
<dbReference type="InterPro" id="IPR003439">
    <property type="entry name" value="ABC_transporter-like_ATP-bd"/>
</dbReference>
<feature type="domain" description="ABC transporter" evidence="11">
    <location>
        <begin position="89"/>
        <end position="334"/>
    </location>
</feature>
<feature type="transmembrane region" description="Helical" evidence="10">
    <location>
        <begin position="790"/>
        <end position="812"/>
    </location>
</feature>
<dbReference type="InterPro" id="IPR011014">
    <property type="entry name" value="MscS_channel_TM-2"/>
</dbReference>
<name>A0A0A2W1T4_BEABA</name>
<dbReference type="InterPro" id="IPR049278">
    <property type="entry name" value="MS_channel_C"/>
</dbReference>
<comment type="caution">
    <text evidence="13">The sequence shown here is derived from an EMBL/GenBank/DDBJ whole genome shotgun (WGS) entry which is preliminary data.</text>
</comment>
<keyword evidence="7" id="KW-0067">ATP-binding</keyword>
<feature type="transmembrane region" description="Helical" evidence="10">
    <location>
        <begin position="833"/>
        <end position="855"/>
    </location>
</feature>
<keyword evidence="3" id="KW-0813">Transport</keyword>
<evidence type="ECO:0000259" key="12">
    <source>
        <dbReference type="PROSITE" id="PS50928"/>
    </source>
</evidence>
<feature type="transmembrane region" description="Helical" evidence="10">
    <location>
        <begin position="617"/>
        <end position="639"/>
    </location>
</feature>
<dbReference type="PROSITE" id="PS00211">
    <property type="entry name" value="ABC_TRANSPORTER_1"/>
    <property type="match status" value="1"/>
</dbReference>
<dbReference type="SUPFAM" id="SSF50182">
    <property type="entry name" value="Sm-like ribonucleoproteins"/>
    <property type="match status" value="1"/>
</dbReference>